<dbReference type="FunFam" id="3.80.10.10:FF:000383">
    <property type="entry name" value="Leucine-rich repeat receptor protein kinase EMS1"/>
    <property type="match status" value="1"/>
</dbReference>
<feature type="chain" id="PRO_5042247228" description="Leucine-rich repeat-containing N-terminal plant-type domain-containing protein" evidence="14">
    <location>
        <begin position="29"/>
        <end position="1043"/>
    </location>
</feature>
<evidence type="ECO:0000256" key="6">
    <source>
        <dbReference type="ARBA" id="ARBA00022692"/>
    </source>
</evidence>
<evidence type="ECO:0000313" key="17">
    <source>
        <dbReference type="EMBL" id="KAK4285043.1"/>
    </source>
</evidence>
<evidence type="ECO:0000256" key="14">
    <source>
        <dbReference type="SAM" id="SignalP"/>
    </source>
</evidence>
<keyword evidence="7 14" id="KW-0732">Signal</keyword>
<dbReference type="Pfam" id="PF08263">
    <property type="entry name" value="LRRNT_2"/>
    <property type="match status" value="1"/>
</dbReference>
<evidence type="ECO:0000256" key="10">
    <source>
        <dbReference type="ARBA" id="ARBA00023136"/>
    </source>
</evidence>
<accession>A0AAE1N839</accession>
<keyword evidence="12" id="KW-0325">Glycoprotein</keyword>
<keyword evidence="3" id="KW-1003">Cell membrane</keyword>
<feature type="domain" description="Leucine-rich repeat-containing N-terminal plant-type" evidence="15">
    <location>
        <begin position="38"/>
        <end position="75"/>
    </location>
</feature>
<feature type="transmembrane region" description="Helical" evidence="13">
    <location>
        <begin position="998"/>
        <end position="1019"/>
    </location>
</feature>
<evidence type="ECO:0000256" key="13">
    <source>
        <dbReference type="SAM" id="Phobius"/>
    </source>
</evidence>
<keyword evidence="9 13" id="KW-1133">Transmembrane helix</keyword>
<dbReference type="FunFam" id="3.80.10.10:FF:000041">
    <property type="entry name" value="LRR receptor-like serine/threonine-protein kinase ERECTA"/>
    <property type="match status" value="1"/>
</dbReference>
<evidence type="ECO:0000256" key="8">
    <source>
        <dbReference type="ARBA" id="ARBA00022737"/>
    </source>
</evidence>
<dbReference type="InterPro" id="IPR001611">
    <property type="entry name" value="Leu-rich_rpt"/>
</dbReference>
<evidence type="ECO:0000256" key="3">
    <source>
        <dbReference type="ARBA" id="ARBA00022475"/>
    </source>
</evidence>
<dbReference type="Pfam" id="PF00560">
    <property type="entry name" value="LRR_1"/>
    <property type="match status" value="8"/>
</dbReference>
<dbReference type="PANTHER" id="PTHR48063">
    <property type="entry name" value="LRR RECEPTOR-LIKE KINASE"/>
    <property type="match status" value="1"/>
</dbReference>
<comment type="caution">
    <text evidence="17">The sequence shown here is derived from an EMBL/GenBank/DDBJ whole genome shotgun (WGS) entry which is preliminary data.</text>
</comment>
<dbReference type="InterPro" id="IPR003591">
    <property type="entry name" value="Leu-rich_rpt_typical-subtyp"/>
</dbReference>
<dbReference type="InterPro" id="IPR046956">
    <property type="entry name" value="RLP23-like"/>
</dbReference>
<feature type="signal peptide" evidence="14">
    <location>
        <begin position="1"/>
        <end position="28"/>
    </location>
</feature>
<evidence type="ECO:0000256" key="5">
    <source>
        <dbReference type="ARBA" id="ARBA00022614"/>
    </source>
</evidence>
<reference evidence="17" key="1">
    <citation type="submission" date="2023-10" db="EMBL/GenBank/DDBJ databases">
        <title>Chromosome-level genome of the transformable northern wattle, Acacia crassicarpa.</title>
        <authorList>
            <person name="Massaro I."/>
            <person name="Sinha N.R."/>
            <person name="Poethig S."/>
            <person name="Leichty A.R."/>
        </authorList>
    </citation>
    <scope>NUCLEOTIDE SEQUENCE</scope>
    <source>
        <strain evidence="17">Acra3RX</strain>
        <tissue evidence="17">Leaf</tissue>
    </source>
</reference>
<organism evidence="17 18">
    <name type="scientific">Acacia crassicarpa</name>
    <name type="common">northern wattle</name>
    <dbReference type="NCBI Taxonomy" id="499986"/>
    <lineage>
        <taxon>Eukaryota</taxon>
        <taxon>Viridiplantae</taxon>
        <taxon>Streptophyta</taxon>
        <taxon>Embryophyta</taxon>
        <taxon>Tracheophyta</taxon>
        <taxon>Spermatophyta</taxon>
        <taxon>Magnoliopsida</taxon>
        <taxon>eudicotyledons</taxon>
        <taxon>Gunneridae</taxon>
        <taxon>Pentapetalae</taxon>
        <taxon>rosids</taxon>
        <taxon>fabids</taxon>
        <taxon>Fabales</taxon>
        <taxon>Fabaceae</taxon>
        <taxon>Caesalpinioideae</taxon>
        <taxon>mimosoid clade</taxon>
        <taxon>Acacieae</taxon>
        <taxon>Acacia</taxon>
    </lineage>
</organism>
<keyword evidence="5" id="KW-0433">Leucine-rich repeat</keyword>
<name>A0AAE1N839_9FABA</name>
<dbReference type="SUPFAM" id="SSF52058">
    <property type="entry name" value="L domain-like"/>
    <property type="match status" value="4"/>
</dbReference>
<dbReference type="SMART" id="SM00369">
    <property type="entry name" value="LRR_TYP"/>
    <property type="match status" value="8"/>
</dbReference>
<evidence type="ECO:0000256" key="11">
    <source>
        <dbReference type="ARBA" id="ARBA00023170"/>
    </source>
</evidence>
<evidence type="ECO:0000256" key="9">
    <source>
        <dbReference type="ARBA" id="ARBA00022989"/>
    </source>
</evidence>
<evidence type="ECO:0000256" key="2">
    <source>
        <dbReference type="ARBA" id="ARBA00009592"/>
    </source>
</evidence>
<dbReference type="Proteomes" id="UP001293593">
    <property type="component" value="Unassembled WGS sequence"/>
</dbReference>
<dbReference type="SMART" id="SM00365">
    <property type="entry name" value="LRR_SD22"/>
    <property type="match status" value="6"/>
</dbReference>
<keyword evidence="10 13" id="KW-0472">Membrane</keyword>
<feature type="domain" description="Disease resistance R13L4/SHOC-2-like LRR" evidence="16">
    <location>
        <begin position="111"/>
        <end position="263"/>
    </location>
</feature>
<proteinExistence type="inferred from homology"/>
<evidence type="ECO:0000259" key="16">
    <source>
        <dbReference type="Pfam" id="PF23598"/>
    </source>
</evidence>
<sequence length="1043" mass="117385">MGLSNNIIVFVLICSLTLLLNPFYICQASDQHLCIPIERKALLNFKQHLLDPLNRLASWSDGNPNCCNWTSVACNPVTGHILQLHLSTLIPPQYLYSEYDAYERSRFGGELHPSMLELKELSFLDLSGNYFGGIQLPSFLYSMKSLSYLNLSYAGFSGSIPNQIGNLSRLLHLDLGGNGFIGKIPHQIGNLSNLLYLRLSGGYQYDMDGISMYEENLQWISSLSSLQYLSLSFVNLSNTLDWHPVLQALPSLTELHLIRCALHHNFHLAPSINFSSLTILDLSSSFDFGSPSIPKWIFQLKNLVSLKLRHNVLQGSIPNGIQNLTLIEDLDLSWNLFNSSIPHWLYSLNHLKSLNLFWNNLHGTISYAIGNVTSMVTLDLSSNELEGSFPSSLSNLCNLRSVSFSNKNCNQQVFEILDIFLRCASNTLETLSITSSKLYGHMTPQIGIFKNLRALDLSGNSLQGAIPISLGNLTYLNYLSLDGNQFEGNPFDVIQSLSDLQMLSIFGNLFHGIVNEYHLANLTRLYAFYTQGNKLTLKVGPNWKPSFKNLAFLSIQSWHLGPKFPSWIRSLKYLRQLTIANNNISDSIPTWVWDAFPHAYYFDFSNNDIHGELSYRLKNPINVSQIDLSSNHLSGPLPHISPNVAYLDLSSNWFSGSIASFLCQRKEEPMKLEYLNLATNNLSGEIPDCWKRWSNNLMIIKFDNNHFKGNLPTSIGSLPWLNSLQLRNNTLSGIFPVCIKNNTKLVLLDLRENEFLGIIPPWVGDILLNLKFFLLKSNKFNGEIPNQICSLHSLHILDLAHNNLIGQIPKCINHLSVMLVKNTTLESYIQGEGNRSTWSITNVLLELKGRDDVYTFLGLVTSIDLSHNKLSGEIPSEIASLKGLNFLNLSNNLLSGKIPQNIGNMESLQTMDLSKNQLCGEIPLSISNLNFLSDLNLSYNNMKGKIPTGTQLQSLNASSFEGNHLYGPPLLKNCNDTCNVPNHDHDDKQGMGNGINQFYLSLSSGFILGFWAVVGPVLYSRSWRYIYFRFLDCMWLKLQSCWC</sequence>
<comment type="subcellular location">
    <subcellularLocation>
        <location evidence="1">Cell membrane</location>
        <topology evidence="1">Single-pass type I membrane protein</topology>
    </subcellularLocation>
</comment>
<keyword evidence="6 13" id="KW-0812">Transmembrane</keyword>
<keyword evidence="8" id="KW-0677">Repeat</keyword>
<protein>
    <recommendedName>
        <fullName evidence="19">Leucine-rich repeat-containing N-terminal plant-type domain-containing protein</fullName>
    </recommendedName>
</protein>
<dbReference type="FunFam" id="3.80.10.10:FF:000111">
    <property type="entry name" value="LRR receptor-like serine/threonine-protein kinase ERECTA"/>
    <property type="match status" value="1"/>
</dbReference>
<gene>
    <name evidence="17" type="ORF">QN277_001789</name>
</gene>
<dbReference type="Gene3D" id="3.80.10.10">
    <property type="entry name" value="Ribonuclease Inhibitor"/>
    <property type="match status" value="4"/>
</dbReference>
<dbReference type="InterPro" id="IPR055414">
    <property type="entry name" value="LRR_R13L4/SHOC2-like"/>
</dbReference>
<keyword evidence="11" id="KW-0675">Receptor</keyword>
<evidence type="ECO:0000256" key="12">
    <source>
        <dbReference type="ARBA" id="ARBA00023180"/>
    </source>
</evidence>
<dbReference type="FunFam" id="3.80.10.10:FF:000095">
    <property type="entry name" value="LRR receptor-like serine/threonine-protein kinase GSO1"/>
    <property type="match status" value="1"/>
</dbReference>
<dbReference type="PANTHER" id="PTHR48063:SF63">
    <property type="entry name" value="LEUCINE-RICH RECEPTOR-LIKE KINASE FAMILY PROTEIN"/>
    <property type="match status" value="1"/>
</dbReference>
<evidence type="ECO:0000259" key="15">
    <source>
        <dbReference type="Pfam" id="PF08263"/>
    </source>
</evidence>
<keyword evidence="4" id="KW-0597">Phosphoprotein</keyword>
<dbReference type="InterPro" id="IPR032675">
    <property type="entry name" value="LRR_dom_sf"/>
</dbReference>
<evidence type="ECO:0000256" key="1">
    <source>
        <dbReference type="ARBA" id="ARBA00004251"/>
    </source>
</evidence>
<dbReference type="EMBL" id="JAWXYG010000001">
    <property type="protein sequence ID" value="KAK4285043.1"/>
    <property type="molecule type" value="Genomic_DNA"/>
</dbReference>
<keyword evidence="18" id="KW-1185">Reference proteome</keyword>
<dbReference type="AlphaFoldDB" id="A0AAE1N839"/>
<dbReference type="Pfam" id="PF23598">
    <property type="entry name" value="LRR_14"/>
    <property type="match status" value="1"/>
</dbReference>
<dbReference type="InterPro" id="IPR013210">
    <property type="entry name" value="LRR_N_plant-typ"/>
</dbReference>
<dbReference type="GO" id="GO:0007165">
    <property type="term" value="P:signal transduction"/>
    <property type="evidence" value="ECO:0007669"/>
    <property type="project" value="UniProtKB-ARBA"/>
</dbReference>
<comment type="similarity">
    <text evidence="2">Belongs to the RLP family.</text>
</comment>
<evidence type="ECO:0008006" key="19">
    <source>
        <dbReference type="Google" id="ProtNLM"/>
    </source>
</evidence>
<evidence type="ECO:0000256" key="7">
    <source>
        <dbReference type="ARBA" id="ARBA00022729"/>
    </source>
</evidence>
<evidence type="ECO:0000256" key="4">
    <source>
        <dbReference type="ARBA" id="ARBA00022553"/>
    </source>
</evidence>
<dbReference type="GO" id="GO:0005886">
    <property type="term" value="C:plasma membrane"/>
    <property type="evidence" value="ECO:0007669"/>
    <property type="project" value="UniProtKB-SubCell"/>
</dbReference>
<evidence type="ECO:0000313" key="18">
    <source>
        <dbReference type="Proteomes" id="UP001293593"/>
    </source>
</evidence>